<accession>A0A927D2T9</accession>
<protein>
    <submittedName>
        <fullName evidence="2">DUF1540 domain-containing protein</fullName>
    </submittedName>
</protein>
<gene>
    <name evidence="2" type="ORF">IEO70_19670</name>
</gene>
<dbReference type="InterPro" id="IPR011437">
    <property type="entry name" value="DUF1540"/>
</dbReference>
<dbReference type="AlphaFoldDB" id="A0A927D2T9"/>
<evidence type="ECO:0000313" key="3">
    <source>
        <dbReference type="Proteomes" id="UP000602076"/>
    </source>
</evidence>
<comment type="caution">
    <text evidence="2">The sequence shown here is derived from an EMBL/GenBank/DDBJ whole genome shotgun (WGS) entry which is preliminary data.</text>
</comment>
<evidence type="ECO:0000259" key="1">
    <source>
        <dbReference type="Pfam" id="PF07561"/>
    </source>
</evidence>
<feature type="domain" description="DUF1540" evidence="1">
    <location>
        <begin position="5"/>
        <end position="47"/>
    </location>
</feature>
<dbReference type="EMBL" id="JACXSI010000070">
    <property type="protein sequence ID" value="MBD3110550.1"/>
    <property type="molecule type" value="Genomic_DNA"/>
</dbReference>
<keyword evidence="3" id="KW-1185">Reference proteome</keyword>
<dbReference type="RefSeq" id="WP_191000082.1">
    <property type="nucleotide sequence ID" value="NZ_JACXSI010000070.1"/>
</dbReference>
<proteinExistence type="predicted"/>
<organism evidence="2 3">
    <name type="scientific">Peribacillus faecalis</name>
    <dbReference type="NCBI Taxonomy" id="2772559"/>
    <lineage>
        <taxon>Bacteria</taxon>
        <taxon>Bacillati</taxon>
        <taxon>Bacillota</taxon>
        <taxon>Bacilli</taxon>
        <taxon>Bacillales</taxon>
        <taxon>Bacillaceae</taxon>
        <taxon>Peribacillus</taxon>
    </lineage>
</organism>
<dbReference type="Pfam" id="PF07561">
    <property type="entry name" value="DUF1540"/>
    <property type="match status" value="1"/>
</dbReference>
<reference evidence="2" key="1">
    <citation type="submission" date="2020-09" db="EMBL/GenBank/DDBJ databases">
        <title>Bacillus faecalis sp. nov., a moderately halophilic bacterium isolated from cow faeces.</title>
        <authorList>
            <person name="Jiang L."/>
            <person name="Lee J."/>
        </authorList>
    </citation>
    <scope>NUCLEOTIDE SEQUENCE</scope>
    <source>
        <strain evidence="2">AGMB 02131</strain>
    </source>
</reference>
<dbReference type="Proteomes" id="UP000602076">
    <property type="component" value="Unassembled WGS sequence"/>
</dbReference>
<evidence type="ECO:0000313" key="2">
    <source>
        <dbReference type="EMBL" id="MBD3110550.1"/>
    </source>
</evidence>
<sequence>MAKDVKCSANSCFFWKHGNRCSAKNIMIDVYSEGRARTSGETGCQTFRPKDSLY</sequence>
<name>A0A927D2T9_9BACI</name>